<evidence type="ECO:0000313" key="9">
    <source>
        <dbReference type="EMBL" id="MST55942.1"/>
    </source>
</evidence>
<dbReference type="InterPro" id="IPR000559">
    <property type="entry name" value="Formate_THF_ligase"/>
</dbReference>
<keyword evidence="2 8" id="KW-0554">One-carbon metabolism</keyword>
<evidence type="ECO:0000256" key="1">
    <source>
        <dbReference type="ARBA" id="ARBA00004777"/>
    </source>
</evidence>
<dbReference type="Gene3D" id="3.10.410.10">
    <property type="entry name" value="Formyltetrahydrofolate synthetase, domain 3"/>
    <property type="match status" value="1"/>
</dbReference>
<evidence type="ECO:0000313" key="10">
    <source>
        <dbReference type="Proteomes" id="UP000473699"/>
    </source>
</evidence>
<dbReference type="SUPFAM" id="SSF52540">
    <property type="entry name" value="P-loop containing nucleoside triphosphate hydrolases"/>
    <property type="match status" value="1"/>
</dbReference>
<evidence type="ECO:0000256" key="4">
    <source>
        <dbReference type="ARBA" id="ARBA00022741"/>
    </source>
</evidence>
<protein>
    <recommendedName>
        <fullName evidence="8">Formate--tetrahydrofolate ligase</fullName>
        <ecNumber evidence="8">6.3.4.3</ecNumber>
    </recommendedName>
    <alternativeName>
        <fullName evidence="8">Formyltetrahydrofolate synthetase</fullName>
        <shortName evidence="8">FHS</shortName>
        <shortName evidence="8">FTHFS</shortName>
    </alternativeName>
</protein>
<dbReference type="Gene3D" id="3.30.1510.10">
    <property type="entry name" value="Domain 2, N(10)-formyltetrahydrofolate synthetase"/>
    <property type="match status" value="1"/>
</dbReference>
<dbReference type="InterPro" id="IPR027417">
    <property type="entry name" value="P-loop_NTPase"/>
</dbReference>
<dbReference type="PROSITE" id="PS00721">
    <property type="entry name" value="FTHFS_1"/>
    <property type="match status" value="1"/>
</dbReference>
<keyword evidence="3 8" id="KW-0436">Ligase</keyword>
<dbReference type="Proteomes" id="UP000473699">
    <property type="component" value="Unassembled WGS sequence"/>
</dbReference>
<comment type="pathway">
    <text evidence="1 8">One-carbon metabolism; tetrahydrofolate interconversion.</text>
</comment>
<dbReference type="EC" id="6.3.4.3" evidence="8"/>
<dbReference type="HAMAP" id="MF_01543">
    <property type="entry name" value="FTHFS"/>
    <property type="match status" value="1"/>
</dbReference>
<reference evidence="9 10" key="1">
    <citation type="submission" date="2019-08" db="EMBL/GenBank/DDBJ databases">
        <title>In-depth cultivation of the pig gut microbiome towards novel bacterial diversity and tailored functional studies.</title>
        <authorList>
            <person name="Wylensek D."/>
            <person name="Hitch T.C.A."/>
            <person name="Clavel T."/>
        </authorList>
    </citation>
    <scope>NUCLEOTIDE SEQUENCE [LARGE SCALE GENOMIC DNA]</scope>
    <source>
        <strain evidence="9 10">SM-530-WT-4B</strain>
    </source>
</reference>
<sequence length="558" mass="59438">MSYKSDIEIAQSTPMLPIEEVARGAGIDGKYLEFYGRAKAKIDYVNLLKDSPRPDGKLVLVTAITPTPAGEGKTTTTVGLADGLRKIGKNAMVALREPSLGPVFGVKGGAAGGGYAQVVPMEDINLHFTGDFHAIGAANNLLAAMLDNHIQQGNALDIDTRRVIWRRCVDMNDRQLRSIVCGLGGKPNGVPREDGFDITVASEVMAVFCLASGIDDLKSRLARIIVAYSRSGAPVTAGDLHAQGAMAALLVEALKPNLVQTLEHTPAFIHGGPFANIAHGCNSVMATRLALKMGDYAITEAGFGADLGAEKFLDIKCRFAGLKPAAVVIVATVRALKHHGGVAKAALNDENLPALEKGLPNLLQHVENITKVYRLPAVVAINRFPTDSEAELKLIADKCRELGVNVALSEVWGKGGDGGVELAKEVVRLCELPNDFAYAYDLDMTIEQKLDAIVKKIYRGDGVVLTANARKQMRQLEELGFGNMPICMAKTQYSFSDDPTLLGAPRGFEVTVRNLKVSAGAGFIVALTGEIMTMPGLPKVPAAERIDVDSDGKISGLF</sequence>
<dbReference type="Gene3D" id="3.40.50.300">
    <property type="entry name" value="P-loop containing nucleotide triphosphate hydrolases"/>
    <property type="match status" value="1"/>
</dbReference>
<dbReference type="GO" id="GO:0004329">
    <property type="term" value="F:formate-tetrahydrofolate ligase activity"/>
    <property type="evidence" value="ECO:0007669"/>
    <property type="project" value="UniProtKB-UniRule"/>
</dbReference>
<dbReference type="EMBL" id="VUNH01000008">
    <property type="protein sequence ID" value="MST55942.1"/>
    <property type="molecule type" value="Genomic_DNA"/>
</dbReference>
<evidence type="ECO:0000256" key="5">
    <source>
        <dbReference type="ARBA" id="ARBA00022840"/>
    </source>
</evidence>
<dbReference type="FunFam" id="3.30.1510.10:FF:000001">
    <property type="entry name" value="Formate--tetrahydrofolate ligase"/>
    <property type="match status" value="1"/>
</dbReference>
<keyword evidence="5 8" id="KW-0067">ATP-binding</keyword>
<dbReference type="CDD" id="cd00477">
    <property type="entry name" value="FTHFS"/>
    <property type="match status" value="1"/>
</dbReference>
<evidence type="ECO:0000256" key="6">
    <source>
        <dbReference type="ARBA" id="ARBA00049033"/>
    </source>
</evidence>
<evidence type="ECO:0000256" key="7">
    <source>
        <dbReference type="ARBA" id="ARBA00061363"/>
    </source>
</evidence>
<accession>A0A6L5YEB9</accession>
<keyword evidence="10" id="KW-1185">Reference proteome</keyword>
<evidence type="ECO:0000256" key="8">
    <source>
        <dbReference type="HAMAP-Rule" id="MF_01543"/>
    </source>
</evidence>
<name>A0A6L5YEB9_9BACT</name>
<proteinExistence type="inferred from homology"/>
<dbReference type="PROSITE" id="PS00722">
    <property type="entry name" value="FTHFS_2"/>
    <property type="match status" value="1"/>
</dbReference>
<evidence type="ECO:0000256" key="2">
    <source>
        <dbReference type="ARBA" id="ARBA00022563"/>
    </source>
</evidence>
<comment type="caution">
    <text evidence="9">The sequence shown here is derived from an EMBL/GenBank/DDBJ whole genome shotgun (WGS) entry which is preliminary data.</text>
</comment>
<dbReference type="AlphaFoldDB" id="A0A6L5YEB9"/>
<dbReference type="NCBIfam" id="NF010030">
    <property type="entry name" value="PRK13505.1"/>
    <property type="match status" value="1"/>
</dbReference>
<dbReference type="Pfam" id="PF01268">
    <property type="entry name" value="FTHFS"/>
    <property type="match status" value="1"/>
</dbReference>
<dbReference type="UniPathway" id="UPA00193"/>
<dbReference type="GO" id="GO:0035999">
    <property type="term" value="P:tetrahydrofolate interconversion"/>
    <property type="evidence" value="ECO:0007669"/>
    <property type="project" value="UniProtKB-UniRule"/>
</dbReference>
<comment type="similarity">
    <text evidence="7 8">Belongs to the formate--tetrahydrofolate ligase family.</text>
</comment>
<dbReference type="InterPro" id="IPR020628">
    <property type="entry name" value="Formate_THF_ligase_CS"/>
</dbReference>
<comment type="catalytic activity">
    <reaction evidence="6 8">
        <text>(6S)-5,6,7,8-tetrahydrofolate + formate + ATP = (6R)-10-formyltetrahydrofolate + ADP + phosphate</text>
        <dbReference type="Rhea" id="RHEA:20221"/>
        <dbReference type="ChEBI" id="CHEBI:15740"/>
        <dbReference type="ChEBI" id="CHEBI:30616"/>
        <dbReference type="ChEBI" id="CHEBI:43474"/>
        <dbReference type="ChEBI" id="CHEBI:57453"/>
        <dbReference type="ChEBI" id="CHEBI:195366"/>
        <dbReference type="ChEBI" id="CHEBI:456216"/>
        <dbReference type="EC" id="6.3.4.3"/>
    </reaction>
</comment>
<gene>
    <name evidence="8" type="primary">fhs</name>
    <name evidence="9" type="ORF">FYJ74_07860</name>
</gene>
<dbReference type="FunFam" id="3.10.410.10:FF:000001">
    <property type="entry name" value="Putative formate--tetrahydrofolate ligase"/>
    <property type="match status" value="1"/>
</dbReference>
<dbReference type="RefSeq" id="WP_154529031.1">
    <property type="nucleotide sequence ID" value="NZ_VUNH01000008.1"/>
</dbReference>
<keyword evidence="4 8" id="KW-0547">Nucleotide-binding</keyword>
<dbReference type="GO" id="GO:0005524">
    <property type="term" value="F:ATP binding"/>
    <property type="evidence" value="ECO:0007669"/>
    <property type="project" value="UniProtKB-UniRule"/>
</dbReference>
<evidence type="ECO:0000256" key="3">
    <source>
        <dbReference type="ARBA" id="ARBA00022598"/>
    </source>
</evidence>
<feature type="binding site" evidence="8">
    <location>
        <begin position="67"/>
        <end position="74"/>
    </location>
    <ligand>
        <name>ATP</name>
        <dbReference type="ChEBI" id="CHEBI:30616"/>
    </ligand>
</feature>
<organism evidence="9 10">
    <name type="scientific">Pyramidobacter porci</name>
    <dbReference type="NCBI Taxonomy" id="2605789"/>
    <lineage>
        <taxon>Bacteria</taxon>
        <taxon>Thermotogati</taxon>
        <taxon>Synergistota</taxon>
        <taxon>Synergistia</taxon>
        <taxon>Synergistales</taxon>
        <taxon>Dethiosulfovibrionaceae</taxon>
        <taxon>Pyramidobacter</taxon>
    </lineage>
</organism>